<accession>A0A6B0TXP7</accession>
<sequence>MTWSCSDLSVWAPVALRTVSCAPSSEQRPRDQVSRSRTMERNFWNWRDSLSCSLRLATLSWSADHWSTTRRCCSAMCSALPPG</sequence>
<reference evidence="1" key="1">
    <citation type="submission" date="2019-12" db="EMBL/GenBank/DDBJ databases">
        <title>An insight into the sialome of adult female Ixodes ricinus ticks feeding for 6 days.</title>
        <authorList>
            <person name="Perner J."/>
            <person name="Ribeiro J.M.C."/>
        </authorList>
    </citation>
    <scope>NUCLEOTIDE SEQUENCE</scope>
    <source>
        <strain evidence="1">Semi-engorged</strain>
        <tissue evidence="1">Salivary glands</tissue>
    </source>
</reference>
<evidence type="ECO:0000313" key="1">
    <source>
        <dbReference type="EMBL" id="MXU84852.1"/>
    </source>
</evidence>
<organism evidence="1">
    <name type="scientific">Ixodes ricinus</name>
    <name type="common">Common tick</name>
    <name type="synonym">Acarus ricinus</name>
    <dbReference type="NCBI Taxonomy" id="34613"/>
    <lineage>
        <taxon>Eukaryota</taxon>
        <taxon>Metazoa</taxon>
        <taxon>Ecdysozoa</taxon>
        <taxon>Arthropoda</taxon>
        <taxon>Chelicerata</taxon>
        <taxon>Arachnida</taxon>
        <taxon>Acari</taxon>
        <taxon>Parasitiformes</taxon>
        <taxon>Ixodida</taxon>
        <taxon>Ixodoidea</taxon>
        <taxon>Ixodidae</taxon>
        <taxon>Ixodinae</taxon>
        <taxon>Ixodes</taxon>
    </lineage>
</organism>
<proteinExistence type="predicted"/>
<dbReference type="AlphaFoldDB" id="A0A6B0TXP7"/>
<name>A0A6B0TXP7_IXORI</name>
<dbReference type="EMBL" id="GIFC01002769">
    <property type="protein sequence ID" value="MXU84852.1"/>
    <property type="molecule type" value="Transcribed_RNA"/>
</dbReference>
<protein>
    <submittedName>
        <fullName evidence="1">Putative secreted protein</fullName>
    </submittedName>
</protein>